<dbReference type="InterPro" id="IPR036869">
    <property type="entry name" value="J_dom_sf"/>
</dbReference>
<feature type="region of interest" description="Disordered" evidence="6">
    <location>
        <begin position="225"/>
        <end position="253"/>
    </location>
</feature>
<evidence type="ECO:0000256" key="5">
    <source>
        <dbReference type="ARBA" id="ARBA00038105"/>
    </source>
</evidence>
<accession>A0AA37WRW3</accession>
<evidence type="ECO:0000256" key="7">
    <source>
        <dbReference type="SAM" id="Phobius"/>
    </source>
</evidence>
<comment type="similarity">
    <text evidence="5">Belongs to the TIM14 family.</text>
</comment>
<evidence type="ECO:0000256" key="1">
    <source>
        <dbReference type="ARBA" id="ARBA00004167"/>
    </source>
</evidence>
<reference evidence="10" key="1">
    <citation type="journal article" date="2019" name="Int. J. Syst. Evol. Microbiol.">
        <title>The Global Catalogue of Microorganisms (GCM) 10K type strain sequencing project: providing services to taxonomists for standard genome sequencing and annotation.</title>
        <authorList>
            <consortium name="The Broad Institute Genomics Platform"/>
            <consortium name="The Broad Institute Genome Sequencing Center for Infectious Disease"/>
            <person name="Wu L."/>
            <person name="Ma J."/>
        </authorList>
    </citation>
    <scope>NUCLEOTIDE SEQUENCE [LARGE SCALE GENOMIC DNA]</scope>
    <source>
        <strain evidence="10">NBRC 103632</strain>
    </source>
</reference>
<sequence length="253" mass="27539">MALLAGLLACLTLWWLSKRSDGLGRRLKRAFGQGFGAALGRAQLPTFGAFALLAAGFLLLRGNLVLAALLGLGGVWLIEGQASMTERLRRLVRPASGRDPRAPQDRRVRTVLIDALLHPDGSLRTAQVLSGPDIGARLEGMPTGAVVELLRLCRQRDAAGAALLEPYLDRRAPGWRVDAERDRDPRPGRPPNPGAMTQEEAYQVLGLQRGATAEEIRLAHRSLMKRAHPDQGGSAERAARVNAARDRLLNRHR</sequence>
<dbReference type="Gene3D" id="1.10.287.110">
    <property type="entry name" value="DnaJ domain"/>
    <property type="match status" value="1"/>
</dbReference>
<organism evidence="9 10">
    <name type="scientific">Methylobacterium tardum</name>
    <dbReference type="NCBI Taxonomy" id="374432"/>
    <lineage>
        <taxon>Bacteria</taxon>
        <taxon>Pseudomonadati</taxon>
        <taxon>Pseudomonadota</taxon>
        <taxon>Alphaproteobacteria</taxon>
        <taxon>Hyphomicrobiales</taxon>
        <taxon>Methylobacteriaceae</taxon>
        <taxon>Methylobacterium</taxon>
    </lineage>
</organism>
<dbReference type="GO" id="GO:0016020">
    <property type="term" value="C:membrane"/>
    <property type="evidence" value="ECO:0007669"/>
    <property type="project" value="UniProtKB-SubCell"/>
</dbReference>
<feature type="compositionally biased region" description="Basic and acidic residues" evidence="6">
    <location>
        <begin position="237"/>
        <end position="253"/>
    </location>
</feature>
<evidence type="ECO:0000259" key="8">
    <source>
        <dbReference type="PROSITE" id="PS50076"/>
    </source>
</evidence>
<feature type="region of interest" description="Disordered" evidence="6">
    <location>
        <begin position="175"/>
        <end position="197"/>
    </location>
</feature>
<keyword evidence="3 7" id="KW-1133">Transmembrane helix</keyword>
<feature type="domain" description="J" evidence="8">
    <location>
        <begin position="200"/>
        <end position="253"/>
    </location>
</feature>
<evidence type="ECO:0000256" key="6">
    <source>
        <dbReference type="SAM" id="MobiDB-lite"/>
    </source>
</evidence>
<dbReference type="EMBL" id="BSPL01000016">
    <property type="protein sequence ID" value="GLS70494.1"/>
    <property type="molecule type" value="Genomic_DNA"/>
</dbReference>
<evidence type="ECO:0000256" key="2">
    <source>
        <dbReference type="ARBA" id="ARBA00022692"/>
    </source>
</evidence>
<evidence type="ECO:0000313" key="10">
    <source>
        <dbReference type="Proteomes" id="UP001157440"/>
    </source>
</evidence>
<gene>
    <name evidence="9" type="ORF">GCM10007890_25070</name>
</gene>
<dbReference type="InterPro" id="IPR001623">
    <property type="entry name" value="DnaJ_domain"/>
</dbReference>
<feature type="compositionally biased region" description="Basic and acidic residues" evidence="6">
    <location>
        <begin position="175"/>
        <end position="187"/>
    </location>
</feature>
<dbReference type="AlphaFoldDB" id="A0AA37WRW3"/>
<dbReference type="PANTHER" id="PTHR12763">
    <property type="match status" value="1"/>
</dbReference>
<evidence type="ECO:0000256" key="3">
    <source>
        <dbReference type="ARBA" id="ARBA00022989"/>
    </source>
</evidence>
<dbReference type="SUPFAM" id="SSF46565">
    <property type="entry name" value="Chaperone J-domain"/>
    <property type="match status" value="1"/>
</dbReference>
<feature type="transmembrane region" description="Helical" evidence="7">
    <location>
        <begin position="49"/>
        <end position="78"/>
    </location>
</feature>
<dbReference type="RefSeq" id="WP_238198072.1">
    <property type="nucleotide sequence ID" value="NZ_BPQZ01000022.1"/>
</dbReference>
<dbReference type="Proteomes" id="UP001157440">
    <property type="component" value="Unassembled WGS sequence"/>
</dbReference>
<name>A0AA37WRW3_9HYPH</name>
<dbReference type="SMART" id="SM00271">
    <property type="entry name" value="DnaJ"/>
    <property type="match status" value="1"/>
</dbReference>
<protein>
    <recommendedName>
        <fullName evidence="8">J domain-containing protein</fullName>
    </recommendedName>
</protein>
<dbReference type="PROSITE" id="PS50076">
    <property type="entry name" value="DNAJ_2"/>
    <property type="match status" value="1"/>
</dbReference>
<keyword evidence="10" id="KW-1185">Reference proteome</keyword>
<comment type="subcellular location">
    <subcellularLocation>
        <location evidence="1">Membrane</location>
        <topology evidence="1">Single-pass membrane protein</topology>
    </subcellularLocation>
</comment>
<evidence type="ECO:0000313" key="9">
    <source>
        <dbReference type="EMBL" id="GLS70494.1"/>
    </source>
</evidence>
<evidence type="ECO:0000256" key="4">
    <source>
        <dbReference type="ARBA" id="ARBA00023136"/>
    </source>
</evidence>
<keyword evidence="2 7" id="KW-0812">Transmembrane</keyword>
<dbReference type="PANTHER" id="PTHR12763:SF28">
    <property type="entry name" value="GEO10507P1-RELATED"/>
    <property type="match status" value="1"/>
</dbReference>
<comment type="caution">
    <text evidence="9">The sequence shown here is derived from an EMBL/GenBank/DDBJ whole genome shotgun (WGS) entry which is preliminary data.</text>
</comment>
<dbReference type="CDD" id="cd06257">
    <property type="entry name" value="DnaJ"/>
    <property type="match status" value="1"/>
</dbReference>
<proteinExistence type="inferred from homology"/>
<keyword evidence="4 7" id="KW-0472">Membrane</keyword>
<dbReference type="Pfam" id="PF00226">
    <property type="entry name" value="DnaJ"/>
    <property type="match status" value="1"/>
</dbReference>